<gene>
    <name evidence="1" type="ORF">METZ01_LOCUS57451</name>
</gene>
<dbReference type="PANTHER" id="PTHR42924:SF11">
    <property type="entry name" value="POLYMERASE_HISTIDINOL PHOSPHATASE N-TERMINAL DOMAIN-CONTAINING PROTEIN"/>
    <property type="match status" value="1"/>
</dbReference>
<dbReference type="InterPro" id="IPR016195">
    <property type="entry name" value="Pol/histidinol_Pase-like"/>
</dbReference>
<dbReference type="InterPro" id="IPR052018">
    <property type="entry name" value="PHP_domain"/>
</dbReference>
<accession>A0A381SQD2</accession>
<evidence type="ECO:0000313" key="1">
    <source>
        <dbReference type="EMBL" id="SVA04597.1"/>
    </source>
</evidence>
<dbReference type="Gene3D" id="3.20.20.140">
    <property type="entry name" value="Metal-dependent hydrolases"/>
    <property type="match status" value="1"/>
</dbReference>
<reference evidence="1" key="1">
    <citation type="submission" date="2018-05" db="EMBL/GenBank/DDBJ databases">
        <authorList>
            <person name="Lanie J.A."/>
            <person name="Ng W.-L."/>
            <person name="Kazmierczak K.M."/>
            <person name="Andrzejewski T.M."/>
            <person name="Davidsen T.M."/>
            <person name="Wayne K.J."/>
            <person name="Tettelin H."/>
            <person name="Glass J.I."/>
            <person name="Rusch D."/>
            <person name="Podicherti R."/>
            <person name="Tsui H.-C.T."/>
            <person name="Winkler M.E."/>
        </authorList>
    </citation>
    <scope>NUCLEOTIDE SEQUENCE</scope>
</reference>
<dbReference type="PANTHER" id="PTHR42924">
    <property type="entry name" value="EXONUCLEASE"/>
    <property type="match status" value="1"/>
</dbReference>
<dbReference type="SUPFAM" id="SSF89550">
    <property type="entry name" value="PHP domain-like"/>
    <property type="match status" value="1"/>
</dbReference>
<dbReference type="NCBIfam" id="NF038032">
    <property type="entry name" value="CehA_McbA_metalo"/>
    <property type="match status" value="1"/>
</dbReference>
<proteinExistence type="predicted"/>
<dbReference type="EMBL" id="UINC01003243">
    <property type="protein sequence ID" value="SVA04597.1"/>
    <property type="molecule type" value="Genomic_DNA"/>
</dbReference>
<dbReference type="GO" id="GO:0035312">
    <property type="term" value="F:5'-3' DNA exonuclease activity"/>
    <property type="evidence" value="ECO:0007669"/>
    <property type="project" value="TreeGrafter"/>
</dbReference>
<dbReference type="GO" id="GO:0004534">
    <property type="term" value="F:5'-3' RNA exonuclease activity"/>
    <property type="evidence" value="ECO:0007669"/>
    <property type="project" value="TreeGrafter"/>
</dbReference>
<name>A0A381SQD2_9ZZZZ</name>
<sequence length="353" mass="39789">MIKYFIKIPLFILFSFSSVHLIGQNWYMGNTHAHTKICGHADSSPDVVTKWYHDHGYNFLILSEHNHFIDPDTVQLPPDKRDDFILIPGEEVTGSKKIHTTAMNIEHIVSWDFNHEQKAMIIQNHVNGTNSAGGYTILNHPNYKYAVSVNDILPVNNLYLFELFNGHPAVNNSGDSLNMSTEAMWDALLTQGYRIYGVSSDDAHYFENIGRDISNPGKGWVMVNAPQLDAMHITQAMVEGKFYATNGVILNTYDNSSIGTYMVDIDINKTSEIISALNLWGKCVIQGEPGFRVEFIGPNGEIVSSVNTTKAAFNSTKHYKYIRAKIVYTVVDNTAECTMREYYAWVQPVFSSP</sequence>
<organism evidence="1">
    <name type="scientific">marine metagenome</name>
    <dbReference type="NCBI Taxonomy" id="408172"/>
    <lineage>
        <taxon>unclassified sequences</taxon>
        <taxon>metagenomes</taxon>
        <taxon>ecological metagenomes</taxon>
    </lineage>
</organism>
<protein>
    <recommendedName>
        <fullName evidence="2">Polymerase/histidinol phosphatase N-terminal domain-containing protein</fullName>
    </recommendedName>
</protein>
<evidence type="ECO:0008006" key="2">
    <source>
        <dbReference type="Google" id="ProtNLM"/>
    </source>
</evidence>
<dbReference type="AlphaFoldDB" id="A0A381SQD2"/>